<feature type="compositionally biased region" description="Low complexity" evidence="9">
    <location>
        <begin position="776"/>
        <end position="793"/>
    </location>
</feature>
<feature type="domain" description="Glycosyl transferase family 51" evidence="12">
    <location>
        <begin position="82"/>
        <end position="240"/>
    </location>
</feature>
<dbReference type="InterPro" id="IPR001264">
    <property type="entry name" value="Glyco_trans_51"/>
</dbReference>
<dbReference type="EMBL" id="LT607751">
    <property type="protein sequence ID" value="SCG60305.1"/>
    <property type="molecule type" value="Genomic_DNA"/>
</dbReference>
<dbReference type="InterPro" id="IPR012338">
    <property type="entry name" value="Beta-lactam/transpept-like"/>
</dbReference>
<feature type="region of interest" description="Disordered" evidence="9">
    <location>
        <begin position="237"/>
        <end position="261"/>
    </location>
</feature>
<evidence type="ECO:0000256" key="7">
    <source>
        <dbReference type="ARBA" id="ARBA00034000"/>
    </source>
</evidence>
<dbReference type="AlphaFoldDB" id="A0A1C5IPQ4"/>
<keyword evidence="5" id="KW-0378">Hydrolase</keyword>
<keyword evidence="10" id="KW-0812">Transmembrane</keyword>
<evidence type="ECO:0000313" key="13">
    <source>
        <dbReference type="EMBL" id="SCG60305.1"/>
    </source>
</evidence>
<dbReference type="SUPFAM" id="SSF56601">
    <property type="entry name" value="beta-lactamase/transpeptidase-like"/>
    <property type="match status" value="1"/>
</dbReference>
<dbReference type="Gene3D" id="1.10.3810.10">
    <property type="entry name" value="Biosynthetic peptidoglycan transglycosylase-like"/>
    <property type="match status" value="1"/>
</dbReference>
<dbReference type="GO" id="GO:0030288">
    <property type="term" value="C:outer membrane-bounded periplasmic space"/>
    <property type="evidence" value="ECO:0007669"/>
    <property type="project" value="TreeGrafter"/>
</dbReference>
<feature type="compositionally biased region" description="Basic and acidic residues" evidence="9">
    <location>
        <begin position="443"/>
        <end position="461"/>
    </location>
</feature>
<feature type="domain" description="Penicillin-binding protein transpeptidase" evidence="11">
    <location>
        <begin position="379"/>
        <end position="660"/>
    </location>
</feature>
<dbReference type="InterPro" id="IPR023346">
    <property type="entry name" value="Lysozyme-like_dom_sf"/>
</dbReference>
<keyword evidence="6" id="KW-0511">Multifunctional enzyme</keyword>
<evidence type="ECO:0000256" key="1">
    <source>
        <dbReference type="ARBA" id="ARBA00022645"/>
    </source>
</evidence>
<evidence type="ECO:0000256" key="4">
    <source>
        <dbReference type="ARBA" id="ARBA00022679"/>
    </source>
</evidence>
<protein>
    <submittedName>
        <fullName evidence="13">Membrane carboxypeptidase (Penicillin-binding protein)</fullName>
    </submittedName>
</protein>
<keyword evidence="14" id="KW-1185">Reference proteome</keyword>
<dbReference type="SUPFAM" id="SSF53955">
    <property type="entry name" value="Lysozyme-like"/>
    <property type="match status" value="1"/>
</dbReference>
<dbReference type="Pfam" id="PF00905">
    <property type="entry name" value="Transpeptidase"/>
    <property type="match status" value="1"/>
</dbReference>
<dbReference type="GO" id="GO:0008955">
    <property type="term" value="F:peptidoglycan glycosyltransferase activity"/>
    <property type="evidence" value="ECO:0007669"/>
    <property type="project" value="UniProtKB-EC"/>
</dbReference>
<feature type="compositionally biased region" description="Pro residues" evidence="9">
    <location>
        <begin position="716"/>
        <end position="728"/>
    </location>
</feature>
<evidence type="ECO:0000256" key="3">
    <source>
        <dbReference type="ARBA" id="ARBA00022676"/>
    </source>
</evidence>
<evidence type="ECO:0000256" key="2">
    <source>
        <dbReference type="ARBA" id="ARBA00022670"/>
    </source>
</evidence>
<dbReference type="GO" id="GO:0009002">
    <property type="term" value="F:serine-type D-Ala-D-Ala carboxypeptidase activity"/>
    <property type="evidence" value="ECO:0007669"/>
    <property type="project" value="UniProtKB-EC"/>
</dbReference>
<keyword evidence="2" id="KW-0645">Protease</keyword>
<feature type="region of interest" description="Disordered" evidence="9">
    <location>
        <begin position="443"/>
        <end position="472"/>
    </location>
</feature>
<gene>
    <name evidence="13" type="ORF">GA0074704_3672</name>
</gene>
<keyword evidence="4" id="KW-0808">Transferase</keyword>
<dbReference type="Proteomes" id="UP000198210">
    <property type="component" value="Chromosome I"/>
</dbReference>
<dbReference type="Pfam" id="PF00912">
    <property type="entry name" value="Transgly"/>
    <property type="match status" value="1"/>
</dbReference>
<dbReference type="PANTHER" id="PTHR32282">
    <property type="entry name" value="BINDING PROTEIN TRANSPEPTIDASE, PUTATIVE-RELATED"/>
    <property type="match status" value="1"/>
</dbReference>
<dbReference type="GO" id="GO:0008658">
    <property type="term" value="F:penicillin binding"/>
    <property type="evidence" value="ECO:0007669"/>
    <property type="project" value="InterPro"/>
</dbReference>
<evidence type="ECO:0000256" key="6">
    <source>
        <dbReference type="ARBA" id="ARBA00023268"/>
    </source>
</evidence>
<evidence type="ECO:0000256" key="10">
    <source>
        <dbReference type="SAM" id="Phobius"/>
    </source>
</evidence>
<keyword evidence="10" id="KW-0472">Membrane</keyword>
<dbReference type="InterPro" id="IPR036950">
    <property type="entry name" value="PBP_transglycosylase"/>
</dbReference>
<feature type="transmembrane region" description="Helical" evidence="10">
    <location>
        <begin position="37"/>
        <end position="57"/>
    </location>
</feature>
<feature type="compositionally biased region" description="Low complexity" evidence="9">
    <location>
        <begin position="729"/>
        <end position="741"/>
    </location>
</feature>
<feature type="region of interest" description="Disordered" evidence="9">
    <location>
        <begin position="1"/>
        <end position="29"/>
    </location>
</feature>
<evidence type="ECO:0000256" key="5">
    <source>
        <dbReference type="ARBA" id="ARBA00022801"/>
    </source>
</evidence>
<proteinExistence type="predicted"/>
<feature type="compositionally biased region" description="Pro residues" evidence="9">
    <location>
        <begin position="742"/>
        <end position="753"/>
    </location>
</feature>
<evidence type="ECO:0000259" key="12">
    <source>
        <dbReference type="Pfam" id="PF00912"/>
    </source>
</evidence>
<dbReference type="InterPro" id="IPR050396">
    <property type="entry name" value="Glycosyltr_51/Transpeptidase"/>
</dbReference>
<feature type="compositionally biased region" description="Low complexity" evidence="9">
    <location>
        <begin position="754"/>
        <end position="768"/>
    </location>
</feature>
<sequence>MRVSHTGNYDHGAGTPGYGGQPAGAAAKPRKRRRLPVVLAVLALLLGSGLLAGTYYVDSVPTPTDLKLPESTTVYYGDGKTPMATLGAENRTIVPYDQMNDSAKEAIVAAEDRTFWKNQGIDFSGVLRAAWSNVTGGQRQGASTITQQYARVAADLKGVTYSRKLREAVVAWKLDDKYSKEEILGFYLNTVPFGRGAYGIEAAAQAYFGKTVRTDAPAARQLTVSEAMVLCAMVKQPEANPDDPQGQPGYDPARGPKAKQNSMDRWGYIRDGMVKLGYLSPQEAADLAYPSSVKPIDRKARQSDAGRPTGLVVKHVLSELRQTPQFKDKPADYIRDGGFKIVTTIDKRVQTAAENAADIRRDTAPEQVRGQPKNWQAALVSVEPGTGRVLGYYGGNDGEGADYAGWYYDEDGQAVGFGSHPPGSSFKVYDLAAAVENGVSVKKHFDSPETKEFPESGRTKDSAAGPIRNAEKAPCQPDCALWEATVASLNVTYFELTELLGVDKVIDMATKAGVESMWANVKGEKQPKRVDLRGKSGADVAGQFTTEVGLGQYGITVEDHANGMATFAAGGKRAEAHFVRSVTKGDDKLYQEKLETTDIGLDEEAQAQLDWTLRQVRAAKLDNGWDSAGKTGTWQSGQSLTENAHTWMVGWTGALSAAVWLGTTDGKPLRTTDGNNNVFGSAGAAPIWRQFLEQATEAMKLDPDKYRFAEPKFPDDAPPPSRSAPQPKPSTTEPAPSTTSPTPSPRPSSPSPLPSRTSPSPRTTSPSPTREPRPKPSTSRSSSPSPSATTEPTPLLPPPPPQ</sequence>
<evidence type="ECO:0000256" key="8">
    <source>
        <dbReference type="ARBA" id="ARBA00049902"/>
    </source>
</evidence>
<reference evidence="13 14" key="1">
    <citation type="submission" date="2016-06" db="EMBL/GenBank/DDBJ databases">
        <authorList>
            <person name="Kjaerup R.B."/>
            <person name="Dalgaard T.S."/>
            <person name="Juul-Madsen H.R."/>
        </authorList>
    </citation>
    <scope>NUCLEOTIDE SEQUENCE [LARGE SCALE GENOMIC DNA]</scope>
    <source>
        <strain evidence="13 14">DSM 45097</strain>
    </source>
</reference>
<dbReference type="PRINTS" id="PR01217">
    <property type="entry name" value="PRICHEXTENSN"/>
</dbReference>
<keyword evidence="10" id="KW-1133">Transmembrane helix</keyword>
<comment type="catalytic activity">
    <reaction evidence="7">
        <text>Preferential cleavage: (Ac)2-L-Lys-D-Ala-|-D-Ala. Also transpeptidation of peptidyl-alanyl moieties that are N-acyl substituents of D-alanine.</text>
        <dbReference type="EC" id="3.4.16.4"/>
    </reaction>
</comment>
<dbReference type="GO" id="GO:0006508">
    <property type="term" value="P:proteolysis"/>
    <property type="evidence" value="ECO:0007669"/>
    <property type="project" value="UniProtKB-KW"/>
</dbReference>
<evidence type="ECO:0000256" key="9">
    <source>
        <dbReference type="SAM" id="MobiDB-lite"/>
    </source>
</evidence>
<evidence type="ECO:0000259" key="11">
    <source>
        <dbReference type="Pfam" id="PF00905"/>
    </source>
</evidence>
<comment type="catalytic activity">
    <reaction evidence="8">
        <text>[GlcNAc-(1-&gt;4)-Mur2Ac(oyl-L-Ala-gamma-D-Glu-L-Lys-D-Ala-D-Ala)](n)-di-trans,octa-cis-undecaprenyl diphosphate + beta-D-GlcNAc-(1-&gt;4)-Mur2Ac(oyl-L-Ala-gamma-D-Glu-L-Lys-D-Ala-D-Ala)-di-trans,octa-cis-undecaprenyl diphosphate = [GlcNAc-(1-&gt;4)-Mur2Ac(oyl-L-Ala-gamma-D-Glu-L-Lys-D-Ala-D-Ala)](n+1)-di-trans,octa-cis-undecaprenyl diphosphate + di-trans,octa-cis-undecaprenyl diphosphate + H(+)</text>
        <dbReference type="Rhea" id="RHEA:23708"/>
        <dbReference type="Rhea" id="RHEA-COMP:9602"/>
        <dbReference type="Rhea" id="RHEA-COMP:9603"/>
        <dbReference type="ChEBI" id="CHEBI:15378"/>
        <dbReference type="ChEBI" id="CHEBI:58405"/>
        <dbReference type="ChEBI" id="CHEBI:60033"/>
        <dbReference type="ChEBI" id="CHEBI:78435"/>
        <dbReference type="EC" id="2.4.99.28"/>
    </reaction>
</comment>
<dbReference type="Gene3D" id="3.40.710.10">
    <property type="entry name" value="DD-peptidase/beta-lactamase superfamily"/>
    <property type="match status" value="1"/>
</dbReference>
<keyword evidence="3" id="KW-0328">Glycosyltransferase</keyword>
<dbReference type="PANTHER" id="PTHR32282:SF34">
    <property type="entry name" value="PENICILLIN-BINDING PROTEIN 1A"/>
    <property type="match status" value="1"/>
</dbReference>
<feature type="region of interest" description="Disordered" evidence="9">
    <location>
        <begin position="707"/>
        <end position="802"/>
    </location>
</feature>
<evidence type="ECO:0000313" key="14">
    <source>
        <dbReference type="Proteomes" id="UP000198210"/>
    </source>
</evidence>
<dbReference type="GO" id="GO:0009252">
    <property type="term" value="P:peptidoglycan biosynthetic process"/>
    <property type="evidence" value="ECO:0007669"/>
    <property type="project" value="TreeGrafter"/>
</dbReference>
<dbReference type="InterPro" id="IPR001460">
    <property type="entry name" value="PCN-bd_Tpept"/>
</dbReference>
<keyword evidence="1 13" id="KW-0121">Carboxypeptidase</keyword>
<name>A0A1C5IPQ4_9ACTN</name>
<feature type="compositionally biased region" description="Low complexity" evidence="9">
    <location>
        <begin position="242"/>
        <end position="252"/>
    </location>
</feature>
<organism evidence="13 14">
    <name type="scientific">Micromonospora siamensis</name>
    <dbReference type="NCBI Taxonomy" id="299152"/>
    <lineage>
        <taxon>Bacteria</taxon>
        <taxon>Bacillati</taxon>
        <taxon>Actinomycetota</taxon>
        <taxon>Actinomycetes</taxon>
        <taxon>Micromonosporales</taxon>
        <taxon>Micromonosporaceae</taxon>
        <taxon>Micromonospora</taxon>
    </lineage>
</organism>
<accession>A0A1C5IPQ4</accession>